<reference evidence="2 3" key="1">
    <citation type="submission" date="2017-09" db="EMBL/GenBank/DDBJ databases">
        <title>WGS assembly of Aquilegia coerulea Goldsmith.</title>
        <authorList>
            <person name="Hodges S."/>
            <person name="Kramer E."/>
            <person name="Nordborg M."/>
            <person name="Tomkins J."/>
            <person name="Borevitz J."/>
            <person name="Derieg N."/>
            <person name="Yan J."/>
            <person name="Mihaltcheva S."/>
            <person name="Hayes R.D."/>
            <person name="Rokhsar D."/>
        </authorList>
    </citation>
    <scope>NUCLEOTIDE SEQUENCE [LARGE SCALE GENOMIC DNA]</scope>
    <source>
        <strain evidence="3">cv. Goldsmith</strain>
    </source>
</reference>
<sequence length="217" mass="25234">MMFTRNIPTLVQLCVQTAIDNVRYLGDVGETDIDLLKDILPHCTVDQLMHIEKSTEGRDLSPVTNNLWIKFFENEFGSKRFNEECAELKQGRRRPNWRKIYEVKELKACDEKRKKIGDKLKERYNENAFEKQNRQVQICSKIPPSSNKRNFYGGSGSYNKFSSTKGNLMKKAKMEYLNSHEAKVHLAMRKNAVQSRQRAYGKDSASSSKFTKPLRRS</sequence>
<dbReference type="STRING" id="218851.A0A2G5F3R4"/>
<dbReference type="Gene3D" id="6.10.250.3180">
    <property type="match status" value="1"/>
</dbReference>
<evidence type="ECO:0008006" key="4">
    <source>
        <dbReference type="Google" id="ProtNLM"/>
    </source>
</evidence>
<name>A0A2G5F3R4_AQUCA</name>
<dbReference type="EMBL" id="KZ305019">
    <property type="protein sequence ID" value="PIA62648.1"/>
    <property type="molecule type" value="Genomic_DNA"/>
</dbReference>
<dbReference type="AlphaFoldDB" id="A0A2G5F3R4"/>
<dbReference type="OrthoDB" id="21513at2759"/>
<dbReference type="PANTHER" id="PTHR47543:SF2">
    <property type="entry name" value="RNA POLYMERASE II TRANSCRIPTION FACTOR SIII SUBUNIT A"/>
    <property type="match status" value="1"/>
</dbReference>
<dbReference type="GO" id="GO:0006368">
    <property type="term" value="P:transcription elongation by RNA polymerase II"/>
    <property type="evidence" value="ECO:0007669"/>
    <property type="project" value="InterPro"/>
</dbReference>
<organism evidence="2 3">
    <name type="scientific">Aquilegia coerulea</name>
    <name type="common">Rocky mountain columbine</name>
    <dbReference type="NCBI Taxonomy" id="218851"/>
    <lineage>
        <taxon>Eukaryota</taxon>
        <taxon>Viridiplantae</taxon>
        <taxon>Streptophyta</taxon>
        <taxon>Embryophyta</taxon>
        <taxon>Tracheophyta</taxon>
        <taxon>Spermatophyta</taxon>
        <taxon>Magnoliopsida</taxon>
        <taxon>Ranunculales</taxon>
        <taxon>Ranunculaceae</taxon>
        <taxon>Thalictroideae</taxon>
        <taxon>Aquilegia</taxon>
    </lineage>
</organism>
<dbReference type="Proteomes" id="UP000230069">
    <property type="component" value="Unassembled WGS sequence"/>
</dbReference>
<dbReference type="InterPro" id="IPR010684">
    <property type="entry name" value="RNA_pol_II_trans_fac_SIII_A"/>
</dbReference>
<feature type="region of interest" description="Disordered" evidence="1">
    <location>
        <begin position="192"/>
        <end position="217"/>
    </location>
</feature>
<evidence type="ECO:0000313" key="3">
    <source>
        <dbReference type="Proteomes" id="UP000230069"/>
    </source>
</evidence>
<dbReference type="FunCoup" id="A0A2G5F3R4">
    <property type="interactions" value="395"/>
</dbReference>
<dbReference type="PANTHER" id="PTHR47543">
    <property type="entry name" value="OS08G0169600 PROTEIN"/>
    <property type="match status" value="1"/>
</dbReference>
<accession>A0A2G5F3R4</accession>
<protein>
    <recommendedName>
        <fullName evidence="4">Elongin-A</fullName>
    </recommendedName>
</protein>
<evidence type="ECO:0000313" key="2">
    <source>
        <dbReference type="EMBL" id="PIA62648.1"/>
    </source>
</evidence>
<evidence type="ECO:0000256" key="1">
    <source>
        <dbReference type="SAM" id="MobiDB-lite"/>
    </source>
</evidence>
<keyword evidence="3" id="KW-1185">Reference proteome</keyword>
<dbReference type="Pfam" id="PF06881">
    <property type="entry name" value="Elongin_A"/>
    <property type="match status" value="1"/>
</dbReference>
<dbReference type="GO" id="GO:0070449">
    <property type="term" value="C:elongin complex"/>
    <property type="evidence" value="ECO:0007669"/>
    <property type="project" value="InterPro"/>
</dbReference>
<gene>
    <name evidence="2" type="ORF">AQUCO_00200573v1</name>
</gene>
<dbReference type="InParanoid" id="A0A2G5F3R4"/>
<proteinExistence type="predicted"/>